<dbReference type="PROSITE" id="PS51186">
    <property type="entry name" value="GNAT"/>
    <property type="match status" value="1"/>
</dbReference>
<keyword evidence="2" id="KW-0012">Acyltransferase</keyword>
<keyword evidence="1 4" id="KW-0808">Transferase</keyword>
<dbReference type="CDD" id="cd04301">
    <property type="entry name" value="NAT_SF"/>
    <property type="match status" value="1"/>
</dbReference>
<name>A0A261STW9_9BORD</name>
<dbReference type="AlphaFoldDB" id="A0A261STW9"/>
<dbReference type="InterPro" id="IPR016181">
    <property type="entry name" value="Acyl_CoA_acyltransferase"/>
</dbReference>
<dbReference type="SUPFAM" id="SSF55729">
    <property type="entry name" value="Acyl-CoA N-acyltransferases (Nat)"/>
    <property type="match status" value="1"/>
</dbReference>
<evidence type="ECO:0000313" key="5">
    <source>
        <dbReference type="Proteomes" id="UP000217005"/>
    </source>
</evidence>
<dbReference type="InterPro" id="IPR050832">
    <property type="entry name" value="Bact_Acetyltransf"/>
</dbReference>
<evidence type="ECO:0000313" key="4">
    <source>
        <dbReference type="EMBL" id="OZI40818.1"/>
    </source>
</evidence>
<proteinExistence type="predicted"/>
<dbReference type="EMBL" id="NEVL01000001">
    <property type="protein sequence ID" value="OZI40818.1"/>
    <property type="molecule type" value="Genomic_DNA"/>
</dbReference>
<evidence type="ECO:0000256" key="1">
    <source>
        <dbReference type="ARBA" id="ARBA00022679"/>
    </source>
</evidence>
<dbReference type="OrthoDB" id="1821130at2"/>
<evidence type="ECO:0000259" key="3">
    <source>
        <dbReference type="PROSITE" id="PS51186"/>
    </source>
</evidence>
<evidence type="ECO:0000256" key="2">
    <source>
        <dbReference type="ARBA" id="ARBA00023315"/>
    </source>
</evidence>
<dbReference type="PANTHER" id="PTHR43877">
    <property type="entry name" value="AMINOALKYLPHOSPHONATE N-ACETYLTRANSFERASE-RELATED-RELATED"/>
    <property type="match status" value="1"/>
</dbReference>
<dbReference type="Pfam" id="PF00583">
    <property type="entry name" value="Acetyltransf_1"/>
    <property type="match status" value="1"/>
</dbReference>
<comment type="caution">
    <text evidence="4">The sequence shown here is derived from an EMBL/GenBank/DDBJ whole genome shotgun (WGS) entry which is preliminary data.</text>
</comment>
<dbReference type="RefSeq" id="WP_094824932.1">
    <property type="nucleotide sequence ID" value="NZ_NEVL01000001.1"/>
</dbReference>
<protein>
    <submittedName>
        <fullName evidence="4">GNAT family N-acetyltransferase</fullName>
    </submittedName>
</protein>
<accession>A0A261STW9</accession>
<organism evidence="4 5">
    <name type="scientific">Bordetella genomosp. 1</name>
    <dbReference type="NCBI Taxonomy" id="1395607"/>
    <lineage>
        <taxon>Bacteria</taxon>
        <taxon>Pseudomonadati</taxon>
        <taxon>Pseudomonadota</taxon>
        <taxon>Betaproteobacteria</taxon>
        <taxon>Burkholderiales</taxon>
        <taxon>Alcaligenaceae</taxon>
        <taxon>Bordetella</taxon>
    </lineage>
</organism>
<reference evidence="4 5" key="1">
    <citation type="submission" date="2017-05" db="EMBL/GenBank/DDBJ databases">
        <title>Complete and WGS of Bordetella genogroups.</title>
        <authorList>
            <person name="Spilker T."/>
            <person name="LiPuma J."/>
        </authorList>
    </citation>
    <scope>NUCLEOTIDE SEQUENCE [LARGE SCALE GENOMIC DNA]</scope>
    <source>
        <strain evidence="4 5">AU17610</strain>
    </source>
</reference>
<dbReference type="GO" id="GO:0016747">
    <property type="term" value="F:acyltransferase activity, transferring groups other than amino-acyl groups"/>
    <property type="evidence" value="ECO:0007669"/>
    <property type="project" value="InterPro"/>
</dbReference>
<dbReference type="InterPro" id="IPR000182">
    <property type="entry name" value="GNAT_dom"/>
</dbReference>
<feature type="domain" description="N-acetyltransferase" evidence="3">
    <location>
        <begin position="16"/>
        <end position="154"/>
    </location>
</feature>
<sequence>MSFDGQTTSSSPAKSLTMREFLASDHAIALELWLRTPEVGLSDADSYSAISAFLDRNSGLSFTAWDDNELVGTILCGHDGRRGLIHHLVVSPLMRRRGLGRALVSASLAALRAQGIAKCHLLVFADNAKGRAFWRGIGATPRDELTLYSCETGA</sequence>
<dbReference type="Gene3D" id="3.40.630.30">
    <property type="match status" value="1"/>
</dbReference>
<gene>
    <name evidence="4" type="ORF">CEG14_03405</name>
</gene>
<dbReference type="Proteomes" id="UP000217005">
    <property type="component" value="Unassembled WGS sequence"/>
</dbReference>